<protein>
    <submittedName>
        <fullName evidence="1">Uncharacterized protein</fullName>
    </submittedName>
</protein>
<dbReference type="EMBL" id="JAHRHJ020000008">
    <property type="protein sequence ID" value="KAH9304829.1"/>
    <property type="molecule type" value="Genomic_DNA"/>
</dbReference>
<feature type="non-terminal residue" evidence="1">
    <location>
        <position position="1"/>
    </location>
</feature>
<feature type="non-terminal residue" evidence="1">
    <location>
        <position position="112"/>
    </location>
</feature>
<sequence length="112" mass="13236">QEVEELDDDETYDDLLMMECPMHSQQRETSTELISARNAKDFLDCVHWVLPLLINNFEIDMVQSFDLPNHEFEYLRDLMIKTYDGGIPSEEDMKLLMNAIIAQEKEYNTRSK</sequence>
<gene>
    <name evidence="1" type="ORF">KI387_009233</name>
</gene>
<organism evidence="1 2">
    <name type="scientific">Taxus chinensis</name>
    <name type="common">Chinese yew</name>
    <name type="synonym">Taxus wallichiana var. chinensis</name>
    <dbReference type="NCBI Taxonomy" id="29808"/>
    <lineage>
        <taxon>Eukaryota</taxon>
        <taxon>Viridiplantae</taxon>
        <taxon>Streptophyta</taxon>
        <taxon>Embryophyta</taxon>
        <taxon>Tracheophyta</taxon>
        <taxon>Spermatophyta</taxon>
        <taxon>Pinopsida</taxon>
        <taxon>Pinidae</taxon>
        <taxon>Conifers II</taxon>
        <taxon>Cupressales</taxon>
        <taxon>Taxaceae</taxon>
        <taxon>Taxus</taxon>
    </lineage>
</organism>
<name>A0AA38CWX1_TAXCH</name>
<proteinExistence type="predicted"/>
<comment type="caution">
    <text evidence="1">The sequence shown here is derived from an EMBL/GenBank/DDBJ whole genome shotgun (WGS) entry which is preliminary data.</text>
</comment>
<dbReference type="Proteomes" id="UP000824469">
    <property type="component" value="Unassembled WGS sequence"/>
</dbReference>
<evidence type="ECO:0000313" key="1">
    <source>
        <dbReference type="EMBL" id="KAH9304829.1"/>
    </source>
</evidence>
<dbReference type="AlphaFoldDB" id="A0AA38CWX1"/>
<accession>A0AA38CWX1</accession>
<evidence type="ECO:0000313" key="2">
    <source>
        <dbReference type="Proteomes" id="UP000824469"/>
    </source>
</evidence>
<reference evidence="1 2" key="1">
    <citation type="journal article" date="2021" name="Nat. Plants">
        <title>The Taxus genome provides insights into paclitaxel biosynthesis.</title>
        <authorList>
            <person name="Xiong X."/>
            <person name="Gou J."/>
            <person name="Liao Q."/>
            <person name="Li Y."/>
            <person name="Zhou Q."/>
            <person name="Bi G."/>
            <person name="Li C."/>
            <person name="Du R."/>
            <person name="Wang X."/>
            <person name="Sun T."/>
            <person name="Guo L."/>
            <person name="Liang H."/>
            <person name="Lu P."/>
            <person name="Wu Y."/>
            <person name="Zhang Z."/>
            <person name="Ro D.K."/>
            <person name="Shang Y."/>
            <person name="Huang S."/>
            <person name="Yan J."/>
        </authorList>
    </citation>
    <scope>NUCLEOTIDE SEQUENCE [LARGE SCALE GENOMIC DNA]</scope>
    <source>
        <strain evidence="1">Ta-2019</strain>
    </source>
</reference>
<keyword evidence="2" id="KW-1185">Reference proteome</keyword>